<sequence length="426" mass="49494">MKYKNGLSLRLKESLITRLFLSPKLKQDLDILSYNTEDLLKVLHDIAETNPFIDLKYTNANTTTLDWVQDPSQDSLVEYLIKQIQLSAWSNNDKKLVTFLIYKLDNNGYLRFTCKQLANEIEYSEADIQNAKNLLHELSPLGVGAYDLNECLLIQAKKLLHFNPIALAILEKHLLERLADTSSWNSLPWKKEKILEALKELRKLEPTPGAKFDNFTNIQYLIPDLIFEIDNGHVLVKDSKFNLPEVVFNEVEYTNLKGSCATNEVEYFNAQKKQFMDLQLSLERRQKTLIRLGEYLAKYQLVYLKTMDKKQLKALNMNNVAQSLGLSVSTISRAVKDKYFECNNRIISLKIMFMKSFKNNITAMKVTDTIERLINEEDKSHPLSDQDICDQLLLQGINISRRAVTKYRTKMNIQNSYWRKLNNCNK</sequence>
<keyword evidence="6" id="KW-0731">Sigma factor</keyword>
<evidence type="ECO:0000256" key="1">
    <source>
        <dbReference type="ARBA" id="ARBA00008798"/>
    </source>
</evidence>
<dbReference type="RefSeq" id="WP_164824007.1">
    <property type="nucleotide sequence ID" value="NZ_CP049228.1"/>
</dbReference>
<dbReference type="GO" id="GO:0000428">
    <property type="term" value="C:DNA-directed RNA polymerase complex"/>
    <property type="evidence" value="ECO:0007669"/>
    <property type="project" value="UniProtKB-KW"/>
</dbReference>
<dbReference type="AlphaFoldDB" id="A0A6G7B9B7"/>
<evidence type="ECO:0000259" key="9">
    <source>
        <dbReference type="Pfam" id="PF04552"/>
    </source>
</evidence>
<dbReference type="InterPro" id="IPR007046">
    <property type="entry name" value="RNA_pol_sigma_54_core-bd"/>
</dbReference>
<protein>
    <submittedName>
        <fullName evidence="11">RNA polymerase factor sigma-54</fullName>
    </submittedName>
</protein>
<dbReference type="InterPro" id="IPR038709">
    <property type="entry name" value="RpoN_core-bd_sf"/>
</dbReference>
<dbReference type="GO" id="GO:0006352">
    <property type="term" value="P:DNA-templated transcription initiation"/>
    <property type="evidence" value="ECO:0007669"/>
    <property type="project" value="InterPro"/>
</dbReference>
<dbReference type="Proteomes" id="UP000501676">
    <property type="component" value="Chromosome"/>
</dbReference>
<evidence type="ECO:0000256" key="7">
    <source>
        <dbReference type="ARBA" id="ARBA00023125"/>
    </source>
</evidence>
<gene>
    <name evidence="11" type="primary">rpoN</name>
    <name evidence="11" type="ORF">G6Z83_04045</name>
</gene>
<proteinExistence type="inferred from homology"/>
<evidence type="ECO:0000256" key="3">
    <source>
        <dbReference type="ARBA" id="ARBA00022679"/>
    </source>
</evidence>
<evidence type="ECO:0000256" key="8">
    <source>
        <dbReference type="ARBA" id="ARBA00023163"/>
    </source>
</evidence>
<accession>A0A6G7B9B7</accession>
<organism evidence="11 12">
    <name type="scientific">Lactobacillus iners</name>
    <dbReference type="NCBI Taxonomy" id="147802"/>
    <lineage>
        <taxon>Bacteria</taxon>
        <taxon>Bacillati</taxon>
        <taxon>Bacillota</taxon>
        <taxon>Bacilli</taxon>
        <taxon>Lactobacillales</taxon>
        <taxon>Lactobacillaceae</taxon>
        <taxon>Lactobacillus</taxon>
    </lineage>
</organism>
<dbReference type="NCBIfam" id="TIGR02395">
    <property type="entry name" value="rpoN_sigma"/>
    <property type="match status" value="1"/>
</dbReference>
<reference evidence="11 12" key="1">
    <citation type="submission" date="2020-02" db="EMBL/GenBank/DDBJ databases">
        <title>Complete genome sequences of six Lactobacillus iners strains isolated from the human vagina.</title>
        <authorList>
            <person name="France M.T."/>
            <person name="Rutt L."/>
            <person name="Narina S."/>
            <person name="Arbaugh S."/>
            <person name="Humphrys M.S."/>
            <person name="Ma B."/>
            <person name="Hayward M.R."/>
            <person name="Relman D."/>
            <person name="Kwon D.S."/>
            <person name="Ravel J."/>
        </authorList>
    </citation>
    <scope>NUCLEOTIDE SEQUENCE [LARGE SCALE GENOMIC DNA]</scope>
    <source>
        <strain evidence="11 12">C0210C1</strain>
    </source>
</reference>
<dbReference type="GO" id="GO:0016987">
    <property type="term" value="F:sigma factor activity"/>
    <property type="evidence" value="ECO:0007669"/>
    <property type="project" value="UniProtKB-KW"/>
</dbReference>
<dbReference type="GO" id="GO:0001216">
    <property type="term" value="F:DNA-binding transcription activator activity"/>
    <property type="evidence" value="ECO:0007669"/>
    <property type="project" value="InterPro"/>
</dbReference>
<evidence type="ECO:0000256" key="4">
    <source>
        <dbReference type="ARBA" id="ARBA00022695"/>
    </source>
</evidence>
<keyword evidence="5" id="KW-0805">Transcription regulation</keyword>
<feature type="domain" description="RNA polymerase sigma factor 54 core-binding" evidence="10">
    <location>
        <begin position="72"/>
        <end position="250"/>
    </location>
</feature>
<dbReference type="GO" id="GO:0016779">
    <property type="term" value="F:nucleotidyltransferase activity"/>
    <property type="evidence" value="ECO:0007669"/>
    <property type="project" value="UniProtKB-KW"/>
</dbReference>
<dbReference type="EMBL" id="CP049228">
    <property type="protein sequence ID" value="QIH23876.1"/>
    <property type="molecule type" value="Genomic_DNA"/>
</dbReference>
<evidence type="ECO:0000256" key="6">
    <source>
        <dbReference type="ARBA" id="ARBA00023082"/>
    </source>
</evidence>
<keyword evidence="8" id="KW-0804">Transcription</keyword>
<dbReference type="Pfam" id="PF00309">
    <property type="entry name" value="Sigma54_AID"/>
    <property type="match status" value="1"/>
</dbReference>
<keyword evidence="7" id="KW-0238">DNA-binding</keyword>
<evidence type="ECO:0000256" key="5">
    <source>
        <dbReference type="ARBA" id="ARBA00023015"/>
    </source>
</evidence>
<name>A0A6G7B9B7_9LACO</name>
<dbReference type="PROSITE" id="PS50044">
    <property type="entry name" value="SIGMA54_3"/>
    <property type="match status" value="1"/>
</dbReference>
<evidence type="ECO:0000313" key="11">
    <source>
        <dbReference type="EMBL" id="QIH23876.1"/>
    </source>
</evidence>
<dbReference type="Pfam" id="PF04552">
    <property type="entry name" value="Sigma54_DBD"/>
    <property type="match status" value="1"/>
</dbReference>
<feature type="domain" description="RNA polymerase sigma factor 54 DNA-binding" evidence="9">
    <location>
        <begin position="266"/>
        <end position="420"/>
    </location>
</feature>
<keyword evidence="3" id="KW-0808">Transferase</keyword>
<dbReference type="Gene3D" id="1.10.10.1330">
    <property type="entry name" value="RNA polymerase sigma-54 factor, core-binding domain"/>
    <property type="match status" value="1"/>
</dbReference>
<dbReference type="PANTHER" id="PTHR32248">
    <property type="entry name" value="RNA POLYMERASE SIGMA-54 FACTOR"/>
    <property type="match status" value="1"/>
</dbReference>
<dbReference type="Gene3D" id="1.10.10.60">
    <property type="entry name" value="Homeodomain-like"/>
    <property type="match status" value="1"/>
</dbReference>
<dbReference type="PANTHER" id="PTHR32248:SF4">
    <property type="entry name" value="RNA POLYMERASE SIGMA-54 FACTOR"/>
    <property type="match status" value="1"/>
</dbReference>
<evidence type="ECO:0000256" key="2">
    <source>
        <dbReference type="ARBA" id="ARBA00022478"/>
    </source>
</evidence>
<dbReference type="PIRSF" id="PIRSF000774">
    <property type="entry name" value="RpoN"/>
    <property type="match status" value="1"/>
</dbReference>
<evidence type="ECO:0000259" key="10">
    <source>
        <dbReference type="Pfam" id="PF04963"/>
    </source>
</evidence>
<keyword evidence="4" id="KW-0548">Nucleotidyltransferase</keyword>
<dbReference type="InterPro" id="IPR007634">
    <property type="entry name" value="RNA_pol_sigma_54_DNA-bd"/>
</dbReference>
<dbReference type="PRINTS" id="PR00045">
    <property type="entry name" value="SIGMA54FCT"/>
</dbReference>
<dbReference type="GO" id="GO:0003677">
    <property type="term" value="F:DNA binding"/>
    <property type="evidence" value="ECO:0007669"/>
    <property type="project" value="UniProtKB-KW"/>
</dbReference>
<keyword evidence="2" id="KW-0240">DNA-directed RNA polymerase</keyword>
<dbReference type="InterPro" id="IPR000394">
    <property type="entry name" value="RNA_pol_sigma_54"/>
</dbReference>
<evidence type="ECO:0000313" key="12">
    <source>
        <dbReference type="Proteomes" id="UP000501676"/>
    </source>
</evidence>
<comment type="similarity">
    <text evidence="1">Belongs to the sigma-54 factor family.</text>
</comment>
<dbReference type="Pfam" id="PF04963">
    <property type="entry name" value="Sigma54_CBD"/>
    <property type="match status" value="1"/>
</dbReference>